<evidence type="ECO:0000259" key="1">
    <source>
        <dbReference type="Pfam" id="PF09058"/>
    </source>
</evidence>
<evidence type="ECO:0000313" key="2">
    <source>
        <dbReference type="Ensembl" id="ENSVKKP00000008545.1"/>
    </source>
</evidence>
<dbReference type="Pfam" id="PF09058">
    <property type="entry name" value="L27_1"/>
    <property type="match status" value="1"/>
</dbReference>
<reference evidence="2" key="2">
    <citation type="submission" date="2025-09" db="UniProtKB">
        <authorList>
            <consortium name="Ensembl"/>
        </authorList>
    </citation>
    <scope>IDENTIFICATION</scope>
</reference>
<evidence type="ECO:0000313" key="3">
    <source>
        <dbReference type="Proteomes" id="UP000694545"/>
    </source>
</evidence>
<dbReference type="InterPro" id="IPR036892">
    <property type="entry name" value="L27_dom_sf"/>
</dbReference>
<protein>
    <recommendedName>
        <fullName evidence="1">L27-1 domain-containing protein</fullName>
    </recommendedName>
</protein>
<accession>A0A8D2J9U8</accession>
<name>A0A8D2J9U8_VARKO</name>
<dbReference type="Proteomes" id="UP000694545">
    <property type="component" value="Unplaced"/>
</dbReference>
<organism evidence="2 3">
    <name type="scientific">Varanus komodoensis</name>
    <name type="common">Komodo dragon</name>
    <dbReference type="NCBI Taxonomy" id="61221"/>
    <lineage>
        <taxon>Eukaryota</taxon>
        <taxon>Metazoa</taxon>
        <taxon>Chordata</taxon>
        <taxon>Craniata</taxon>
        <taxon>Vertebrata</taxon>
        <taxon>Euteleostomi</taxon>
        <taxon>Lepidosauria</taxon>
        <taxon>Squamata</taxon>
        <taxon>Bifurcata</taxon>
        <taxon>Unidentata</taxon>
        <taxon>Episquamata</taxon>
        <taxon>Toxicofera</taxon>
        <taxon>Anguimorpha</taxon>
        <taxon>Paleoanguimorpha</taxon>
        <taxon>Varanoidea</taxon>
        <taxon>Varanidae</taxon>
        <taxon>Varanus</taxon>
    </lineage>
</organism>
<dbReference type="SUPFAM" id="SSF101288">
    <property type="entry name" value="L27 domain"/>
    <property type="match status" value="1"/>
</dbReference>
<reference evidence="2" key="1">
    <citation type="submission" date="2025-08" db="UniProtKB">
        <authorList>
            <consortium name="Ensembl"/>
        </authorList>
    </citation>
    <scope>IDENTIFICATION</scope>
</reference>
<sequence length="70" mass="7782">HSVRKTKDAQRAAEILVRYQGTLQSRDGQPLQGSIEKVVRIFRSELFQALLGKDGGGPLISHPLSELTWP</sequence>
<proteinExistence type="predicted"/>
<dbReference type="AlphaFoldDB" id="A0A8D2J9U8"/>
<feature type="domain" description="L27-1" evidence="1">
    <location>
        <begin position="7"/>
        <end position="51"/>
    </location>
</feature>
<dbReference type="Ensembl" id="ENSVKKT00000008765.1">
    <property type="protein sequence ID" value="ENSVKKP00000008545.1"/>
    <property type="gene ID" value="ENSVKKG00000006080.1"/>
</dbReference>
<dbReference type="InterPro" id="IPR015143">
    <property type="entry name" value="L27_1"/>
</dbReference>
<keyword evidence="3" id="KW-1185">Reference proteome</keyword>
<dbReference type="Gene3D" id="1.10.287.470">
    <property type="entry name" value="Helix hairpin bin"/>
    <property type="match status" value="1"/>
</dbReference>